<evidence type="ECO:0000259" key="1">
    <source>
        <dbReference type="PROSITE" id="PS00214"/>
    </source>
</evidence>
<dbReference type="PROSITE" id="PS00214">
    <property type="entry name" value="FABP"/>
    <property type="match status" value="1"/>
</dbReference>
<gene>
    <name evidence="2" type="ORF">MNOR_LOCUS36919</name>
</gene>
<feature type="domain" description="Cytosolic fatty-acid binding proteins" evidence="1">
    <location>
        <begin position="6"/>
        <end position="23"/>
    </location>
</feature>
<protein>
    <recommendedName>
        <fullName evidence="1">Cytosolic fatty-acid binding proteins domain-containing protein</fullName>
    </recommendedName>
</protein>
<organism evidence="2 3">
    <name type="scientific">Meganyctiphanes norvegica</name>
    <name type="common">Northern krill</name>
    <name type="synonym">Thysanopoda norvegica</name>
    <dbReference type="NCBI Taxonomy" id="48144"/>
    <lineage>
        <taxon>Eukaryota</taxon>
        <taxon>Metazoa</taxon>
        <taxon>Ecdysozoa</taxon>
        <taxon>Arthropoda</taxon>
        <taxon>Crustacea</taxon>
        <taxon>Multicrustacea</taxon>
        <taxon>Malacostraca</taxon>
        <taxon>Eumalacostraca</taxon>
        <taxon>Eucarida</taxon>
        <taxon>Euphausiacea</taxon>
        <taxon>Euphausiidae</taxon>
        <taxon>Meganyctiphanes</taxon>
    </lineage>
</organism>
<dbReference type="GO" id="GO:0008289">
    <property type="term" value="F:lipid binding"/>
    <property type="evidence" value="ECO:0007669"/>
    <property type="project" value="InterPro"/>
</dbReference>
<dbReference type="InterPro" id="IPR000463">
    <property type="entry name" value="Fatty_acid-bd"/>
</dbReference>
<name>A0AAV2SKH1_MEGNR</name>
<comment type="caution">
    <text evidence="2">The sequence shown here is derived from an EMBL/GenBank/DDBJ whole genome shotgun (WGS) entry which is preliminary data.</text>
</comment>
<evidence type="ECO:0000313" key="3">
    <source>
        <dbReference type="Proteomes" id="UP001497623"/>
    </source>
</evidence>
<reference evidence="2 3" key="1">
    <citation type="submission" date="2024-05" db="EMBL/GenBank/DDBJ databases">
        <authorList>
            <person name="Wallberg A."/>
        </authorList>
    </citation>
    <scope>NUCLEOTIDE SEQUENCE [LARGE SCALE GENOMIC DNA]</scope>
</reference>
<sequence length="120" mass="12897">MSCITGKYELDSQDNFEKYLIALGVPADKAAEMGKSKTVVEVTLLGSQLSMVYPAKPHRPEVKNVLTLGQETEVTSPMGKHSVNLNLEGNTLKGIVKAAGKTMSSSFTFSESGFVDLLTL</sequence>
<dbReference type="EMBL" id="CAXKWB010070494">
    <property type="protein sequence ID" value="CAL4194203.1"/>
    <property type="molecule type" value="Genomic_DNA"/>
</dbReference>
<keyword evidence="3" id="KW-1185">Reference proteome</keyword>
<accession>A0AAV2SKH1</accession>
<dbReference type="AlphaFoldDB" id="A0AAV2SKH1"/>
<proteinExistence type="predicted"/>
<feature type="non-terminal residue" evidence="2">
    <location>
        <position position="120"/>
    </location>
</feature>
<dbReference type="Proteomes" id="UP001497623">
    <property type="component" value="Unassembled WGS sequence"/>
</dbReference>
<dbReference type="InterPro" id="IPR012674">
    <property type="entry name" value="Calycin"/>
</dbReference>
<evidence type="ECO:0000313" key="2">
    <source>
        <dbReference type="EMBL" id="CAL4194203.1"/>
    </source>
</evidence>
<dbReference type="Gene3D" id="2.40.128.20">
    <property type="match status" value="1"/>
</dbReference>
<dbReference type="SUPFAM" id="SSF50814">
    <property type="entry name" value="Lipocalins"/>
    <property type="match status" value="1"/>
</dbReference>
<dbReference type="Pfam" id="PF14651">
    <property type="entry name" value="Lipocalin_7"/>
    <property type="match status" value="1"/>
</dbReference>